<feature type="region of interest" description="Disordered" evidence="1">
    <location>
        <begin position="1"/>
        <end position="33"/>
    </location>
</feature>
<accession>A0A934VQN9</accession>
<name>A0A934VQN9_9BACT</name>
<proteinExistence type="predicted"/>
<dbReference type="Proteomes" id="UP000603141">
    <property type="component" value="Unassembled WGS sequence"/>
</dbReference>
<dbReference type="RefSeq" id="WP_200269316.1">
    <property type="nucleotide sequence ID" value="NZ_JAENIJ010000009.1"/>
</dbReference>
<evidence type="ECO:0000256" key="1">
    <source>
        <dbReference type="SAM" id="MobiDB-lite"/>
    </source>
</evidence>
<feature type="transmembrane region" description="Helical" evidence="2">
    <location>
        <begin position="136"/>
        <end position="155"/>
    </location>
</feature>
<feature type="transmembrane region" description="Helical" evidence="2">
    <location>
        <begin position="161"/>
        <end position="185"/>
    </location>
</feature>
<feature type="compositionally biased region" description="Polar residues" evidence="1">
    <location>
        <begin position="1"/>
        <end position="20"/>
    </location>
</feature>
<gene>
    <name evidence="3" type="ORF">JIN85_07765</name>
</gene>
<protein>
    <recommendedName>
        <fullName evidence="5">DUF975 family protein</fullName>
    </recommendedName>
</protein>
<sequence length="276" mass="30915">MSDWHSGNNGSMKKTASTNPYAAPDSSFAEPEPAPLGEALQEIPPGSDPLNVWLCVKRGFKLTKRNYLTLILTISVIFIIYLVSHHFLRNHGLLGTFAIQLIVLYFTLCIKKVCLNAVSGRVIRLHQVLSFGVPRYLKISLLIAPVFAVFDSLKYLPVPMILYWIILLLILGFYIPYGFFTYAIIDRNMGVLESLRYSAKITTFNRPNVFILWMASVAVIAVGIMAIYFGILFTYPVAILANAAAYRWLQYGDRALLDHPGTKIPMLSSTQVTSKS</sequence>
<keyword evidence="2" id="KW-0472">Membrane</keyword>
<evidence type="ECO:0000256" key="2">
    <source>
        <dbReference type="SAM" id="Phobius"/>
    </source>
</evidence>
<organism evidence="3 4">
    <name type="scientific">Luteolibacter pohnpeiensis</name>
    <dbReference type="NCBI Taxonomy" id="454153"/>
    <lineage>
        <taxon>Bacteria</taxon>
        <taxon>Pseudomonadati</taxon>
        <taxon>Verrucomicrobiota</taxon>
        <taxon>Verrucomicrobiia</taxon>
        <taxon>Verrucomicrobiales</taxon>
        <taxon>Verrucomicrobiaceae</taxon>
        <taxon>Luteolibacter</taxon>
    </lineage>
</organism>
<evidence type="ECO:0008006" key="5">
    <source>
        <dbReference type="Google" id="ProtNLM"/>
    </source>
</evidence>
<dbReference type="AlphaFoldDB" id="A0A934VQN9"/>
<feature type="transmembrane region" description="Helical" evidence="2">
    <location>
        <begin position="94"/>
        <end position="115"/>
    </location>
</feature>
<evidence type="ECO:0000313" key="3">
    <source>
        <dbReference type="EMBL" id="MBK1882306.1"/>
    </source>
</evidence>
<keyword evidence="4" id="KW-1185">Reference proteome</keyword>
<keyword evidence="2" id="KW-0812">Transmembrane</keyword>
<evidence type="ECO:0000313" key="4">
    <source>
        <dbReference type="Proteomes" id="UP000603141"/>
    </source>
</evidence>
<comment type="caution">
    <text evidence="3">The sequence shown here is derived from an EMBL/GenBank/DDBJ whole genome shotgun (WGS) entry which is preliminary data.</text>
</comment>
<dbReference type="EMBL" id="JAENIJ010000009">
    <property type="protein sequence ID" value="MBK1882306.1"/>
    <property type="molecule type" value="Genomic_DNA"/>
</dbReference>
<keyword evidence="2" id="KW-1133">Transmembrane helix</keyword>
<reference evidence="3" key="1">
    <citation type="submission" date="2021-01" db="EMBL/GenBank/DDBJ databases">
        <title>Modified the classification status of verrucomicrobia.</title>
        <authorList>
            <person name="Feng X."/>
        </authorList>
    </citation>
    <scope>NUCLEOTIDE SEQUENCE</scope>
    <source>
        <strain evidence="3">KCTC 22041</strain>
    </source>
</reference>
<feature type="transmembrane region" description="Helical" evidence="2">
    <location>
        <begin position="67"/>
        <end position="88"/>
    </location>
</feature>
<feature type="transmembrane region" description="Helical" evidence="2">
    <location>
        <begin position="210"/>
        <end position="231"/>
    </location>
</feature>